<evidence type="ECO:0000313" key="1">
    <source>
        <dbReference type="EMBL" id="MCC1485654.1"/>
    </source>
</evidence>
<comment type="caution">
    <text evidence="1">The sequence shown here is derived from an EMBL/GenBank/DDBJ whole genome shotgun (WGS) entry which is preliminary data.</text>
</comment>
<organism evidence="1 2">
    <name type="scientific">Winogradskyella immobilis</name>
    <dbReference type="NCBI Taxonomy" id="2816852"/>
    <lineage>
        <taxon>Bacteria</taxon>
        <taxon>Pseudomonadati</taxon>
        <taxon>Bacteroidota</taxon>
        <taxon>Flavobacteriia</taxon>
        <taxon>Flavobacteriales</taxon>
        <taxon>Flavobacteriaceae</taxon>
        <taxon>Winogradskyella</taxon>
    </lineage>
</organism>
<proteinExistence type="predicted"/>
<dbReference type="Proteomes" id="UP000778797">
    <property type="component" value="Unassembled WGS sequence"/>
</dbReference>
<sequence>MKKLLAIIFIGLLFGCESEKETCKKGLPEKHYDFLTDIKRQANFDYLKTIVDFRQFGAYSKNYWVRKPENLKKVYASLRQIGLKRFISEEEFNKPLFTDHWAETSWANKSLNQITNSLIQSYSDTTGIDKYYLEFWNRRKSDKNESVVLQILTDIKNTYASNASSEKLNWNSDSTIKGLLEFEVILKESDSLTIKNKLIDYYKYLKSIGLYSSANNLIRYENELVIGEFEREDNDFIKLISLIETDTVNCEEYWNWRHNAEWFTEIYDYGP</sequence>
<accession>A0ABS8EQZ8</accession>
<dbReference type="RefSeq" id="WP_227478145.1">
    <property type="nucleotide sequence ID" value="NZ_JAFMPT010000045.1"/>
</dbReference>
<gene>
    <name evidence="1" type="ORF">J1C55_13725</name>
</gene>
<reference evidence="2" key="2">
    <citation type="submission" date="2023-07" db="EMBL/GenBank/DDBJ databases">
        <title>Genome of Winogradskyella sp. E313.</title>
        <authorList>
            <person name="Zhou Y."/>
        </authorList>
    </citation>
    <scope>NUCLEOTIDE SEQUENCE [LARGE SCALE GENOMIC DNA]</scope>
    <source>
        <strain evidence="2">E313</strain>
    </source>
</reference>
<evidence type="ECO:0000313" key="2">
    <source>
        <dbReference type="Proteomes" id="UP000778797"/>
    </source>
</evidence>
<name>A0ABS8EQZ8_9FLAO</name>
<dbReference type="PROSITE" id="PS51257">
    <property type="entry name" value="PROKAR_LIPOPROTEIN"/>
    <property type="match status" value="1"/>
</dbReference>
<evidence type="ECO:0008006" key="3">
    <source>
        <dbReference type="Google" id="ProtNLM"/>
    </source>
</evidence>
<keyword evidence="2" id="KW-1185">Reference proteome</keyword>
<dbReference type="EMBL" id="JAFMPT010000045">
    <property type="protein sequence ID" value="MCC1485654.1"/>
    <property type="molecule type" value="Genomic_DNA"/>
</dbReference>
<protein>
    <recommendedName>
        <fullName evidence="3">Lipoprotein</fullName>
    </recommendedName>
</protein>
<reference evidence="2" key="1">
    <citation type="submission" date="2021-03" db="EMBL/GenBank/DDBJ databases">
        <title>Genome of Cognatishimia sp. F0-27.</title>
        <authorList>
            <person name="Ping X."/>
        </authorList>
    </citation>
    <scope>NUCLEOTIDE SEQUENCE [LARGE SCALE GENOMIC DNA]</scope>
    <source>
        <strain evidence="2">E313</strain>
    </source>
</reference>